<comment type="subcellular location">
    <subcellularLocation>
        <location evidence="1">Endoplasmic reticulum membrane</location>
        <topology evidence="1">Multi-pass membrane protein</topology>
    </subcellularLocation>
</comment>
<dbReference type="GO" id="GO:0006465">
    <property type="term" value="P:signal peptide processing"/>
    <property type="evidence" value="ECO:0007669"/>
    <property type="project" value="InterPro"/>
</dbReference>
<dbReference type="Proteomes" id="UP000567179">
    <property type="component" value="Unassembled WGS sequence"/>
</dbReference>
<organism evidence="10 11">
    <name type="scientific">Psilocybe cf. subviscida</name>
    <dbReference type="NCBI Taxonomy" id="2480587"/>
    <lineage>
        <taxon>Eukaryota</taxon>
        <taxon>Fungi</taxon>
        <taxon>Dikarya</taxon>
        <taxon>Basidiomycota</taxon>
        <taxon>Agaricomycotina</taxon>
        <taxon>Agaricomycetes</taxon>
        <taxon>Agaricomycetidae</taxon>
        <taxon>Agaricales</taxon>
        <taxon>Agaricineae</taxon>
        <taxon>Strophariaceae</taxon>
        <taxon>Psilocybe</taxon>
    </lineage>
</organism>
<dbReference type="InterPro" id="IPR009542">
    <property type="entry name" value="Spc1/SPCS1"/>
</dbReference>
<evidence type="ECO:0000256" key="1">
    <source>
        <dbReference type="ARBA" id="ARBA00004477"/>
    </source>
</evidence>
<feature type="transmembrane region" description="Helical" evidence="9">
    <location>
        <begin position="23"/>
        <end position="43"/>
    </location>
</feature>
<keyword evidence="6 9" id="KW-1133">Transmembrane helix</keyword>
<accession>A0A8H5BAH4</accession>
<keyword evidence="4 9" id="KW-0812">Transmembrane</keyword>
<evidence type="ECO:0000256" key="5">
    <source>
        <dbReference type="ARBA" id="ARBA00022824"/>
    </source>
</evidence>
<dbReference type="AlphaFoldDB" id="A0A8H5BAH4"/>
<keyword evidence="5" id="KW-0256">Endoplasmic reticulum</keyword>
<dbReference type="EMBL" id="JAACJJ010000029">
    <property type="protein sequence ID" value="KAF5319635.1"/>
    <property type="molecule type" value="Genomic_DNA"/>
</dbReference>
<evidence type="ECO:0000256" key="2">
    <source>
        <dbReference type="ARBA" id="ARBA00005245"/>
    </source>
</evidence>
<comment type="similarity">
    <text evidence="2">Belongs to the SPCS1 family.</text>
</comment>
<comment type="function">
    <text evidence="8">Component of the signal peptidase complex (SPC) which catalyzes the cleavage of N-terminal signal sequences from nascent proteins as they are translocated into the lumen of the endoplasmic reticulum. Dispensable for SPC enzymatic activity.</text>
</comment>
<evidence type="ECO:0000313" key="11">
    <source>
        <dbReference type="Proteomes" id="UP000567179"/>
    </source>
</evidence>
<sequence>MSASLSELAEGKIDFEGQHLVELIAKVTLVGSSMVAFCIGFTLGDIRVTFGIMAVATVLLAAVVLPPWPMFNRHPVKWLTPKAKKE</sequence>
<dbReference type="Pfam" id="PF06645">
    <property type="entry name" value="SPC12"/>
    <property type="match status" value="1"/>
</dbReference>
<dbReference type="PANTHER" id="PTHR13202:SF0">
    <property type="entry name" value="SIGNAL PEPTIDASE COMPLEX SUBUNIT 1"/>
    <property type="match status" value="1"/>
</dbReference>
<evidence type="ECO:0000313" key="10">
    <source>
        <dbReference type="EMBL" id="KAF5319635.1"/>
    </source>
</evidence>
<reference evidence="10 11" key="1">
    <citation type="journal article" date="2020" name="ISME J.">
        <title>Uncovering the hidden diversity of litter-decomposition mechanisms in mushroom-forming fungi.</title>
        <authorList>
            <person name="Floudas D."/>
            <person name="Bentzer J."/>
            <person name="Ahren D."/>
            <person name="Johansson T."/>
            <person name="Persson P."/>
            <person name="Tunlid A."/>
        </authorList>
    </citation>
    <scope>NUCLEOTIDE SEQUENCE [LARGE SCALE GENOMIC DNA]</scope>
    <source>
        <strain evidence="10 11">CBS 101986</strain>
    </source>
</reference>
<evidence type="ECO:0000256" key="9">
    <source>
        <dbReference type="SAM" id="Phobius"/>
    </source>
</evidence>
<gene>
    <name evidence="10" type="ORF">D9619_008685</name>
</gene>
<dbReference type="GO" id="GO:0045047">
    <property type="term" value="P:protein targeting to ER"/>
    <property type="evidence" value="ECO:0007669"/>
    <property type="project" value="TreeGrafter"/>
</dbReference>
<evidence type="ECO:0000256" key="8">
    <source>
        <dbReference type="ARBA" id="ARBA00045204"/>
    </source>
</evidence>
<evidence type="ECO:0000256" key="4">
    <source>
        <dbReference type="ARBA" id="ARBA00022692"/>
    </source>
</evidence>
<dbReference type="OrthoDB" id="263893at2759"/>
<keyword evidence="7 9" id="KW-0472">Membrane</keyword>
<evidence type="ECO:0000256" key="3">
    <source>
        <dbReference type="ARBA" id="ARBA00017059"/>
    </source>
</evidence>
<name>A0A8H5BAH4_9AGAR</name>
<dbReference type="GO" id="GO:0005787">
    <property type="term" value="C:signal peptidase complex"/>
    <property type="evidence" value="ECO:0007669"/>
    <property type="project" value="InterPro"/>
</dbReference>
<feature type="transmembrane region" description="Helical" evidence="9">
    <location>
        <begin position="50"/>
        <end position="68"/>
    </location>
</feature>
<evidence type="ECO:0000256" key="6">
    <source>
        <dbReference type="ARBA" id="ARBA00022989"/>
    </source>
</evidence>
<evidence type="ECO:0000256" key="7">
    <source>
        <dbReference type="ARBA" id="ARBA00023136"/>
    </source>
</evidence>
<comment type="caution">
    <text evidence="10">The sequence shown here is derived from an EMBL/GenBank/DDBJ whole genome shotgun (WGS) entry which is preliminary data.</text>
</comment>
<keyword evidence="11" id="KW-1185">Reference proteome</keyword>
<protein>
    <recommendedName>
        <fullName evidence="3">Signal peptidase complex subunit 1</fullName>
    </recommendedName>
</protein>
<dbReference type="PANTHER" id="PTHR13202">
    <property type="entry name" value="MICROSOMAL SIGNAL PEPTIDASE 12 KDA SUBUNIT"/>
    <property type="match status" value="1"/>
</dbReference>
<proteinExistence type="inferred from homology"/>